<dbReference type="AlphaFoldDB" id="A0A243RJV2"/>
<comment type="function">
    <text evidence="3">Responsible for the hydrolysis of barbituric acid (2,4,6-trihydroxy-1,3-pyrimidine), an intermediate in the oxidative catabolism of pyrimidines. Catalyzes the hydrolytic opening of the pyrimidine ring of barbituric acid to yield ureidomalonic acid.</text>
</comment>
<gene>
    <name evidence="4" type="ORF">CA984_19670</name>
</gene>
<feature type="binding site" evidence="3">
    <location>
        <begin position="342"/>
        <end position="343"/>
    </location>
    <ligand>
        <name>substrate</name>
    </ligand>
</feature>
<dbReference type="InterPro" id="IPR043007">
    <property type="entry name" value="AtzD/Barbiturase_RUC"/>
</dbReference>
<evidence type="ECO:0000256" key="2">
    <source>
        <dbReference type="ARBA" id="ARBA00022801"/>
    </source>
</evidence>
<dbReference type="InterPro" id="IPR043006">
    <property type="entry name" value="AtzD/Barbiturase_RUB"/>
</dbReference>
<comment type="catalytic activity">
    <reaction evidence="3">
        <text>barbiturate + H2O = 3-oxo-3-ureidopropanoate</text>
        <dbReference type="Rhea" id="RHEA:18653"/>
        <dbReference type="ChEBI" id="CHEBI:15377"/>
        <dbReference type="ChEBI" id="CHEBI:58775"/>
        <dbReference type="ChEBI" id="CHEBI:77938"/>
        <dbReference type="EC" id="3.5.2.1"/>
    </reaction>
</comment>
<evidence type="ECO:0000256" key="3">
    <source>
        <dbReference type="HAMAP-Rule" id="MF_01989"/>
    </source>
</evidence>
<dbReference type="HAMAP" id="MF_01989">
    <property type="entry name" value="Cyc_amidohydrol"/>
    <property type="match status" value="1"/>
</dbReference>
<keyword evidence="2 3" id="KW-0378">Hydrolase</keyword>
<dbReference type="Pfam" id="PF09663">
    <property type="entry name" value="Amido_AtzD_TrzD"/>
    <property type="match status" value="1"/>
</dbReference>
<organism evidence="4 5">
    <name type="scientific">Streptosporangium minutum</name>
    <dbReference type="NCBI Taxonomy" id="569862"/>
    <lineage>
        <taxon>Bacteria</taxon>
        <taxon>Bacillati</taxon>
        <taxon>Actinomycetota</taxon>
        <taxon>Actinomycetes</taxon>
        <taxon>Streptosporangiales</taxon>
        <taxon>Streptosporangiaceae</taxon>
        <taxon>Streptosporangium</taxon>
    </lineage>
</organism>
<keyword evidence="3" id="KW-0479">Metal-binding</keyword>
<feature type="binding site" evidence="3">
    <location>
        <begin position="225"/>
        <end position="226"/>
    </location>
    <ligand>
        <name>substrate</name>
    </ligand>
</feature>
<dbReference type="EC" id="3.5.2.1" evidence="3"/>
<feature type="active site" description="Nucleophile" evidence="3">
    <location>
        <position position="225"/>
    </location>
</feature>
<dbReference type="Proteomes" id="UP000194761">
    <property type="component" value="Unassembled WGS sequence"/>
</dbReference>
<dbReference type="GO" id="GO:0046872">
    <property type="term" value="F:metal ion binding"/>
    <property type="evidence" value="ECO:0007669"/>
    <property type="project" value="UniProtKB-UniRule"/>
</dbReference>
<dbReference type="InterPro" id="IPR043008">
    <property type="entry name" value="AtzD/Barbiturase_RUA"/>
</dbReference>
<proteinExistence type="inferred from homology"/>
<dbReference type="Gene3D" id="3.30.1330.180">
    <property type="entry name" value="Cyanuric acid hydrolase/Barbiturase, RU B"/>
    <property type="match status" value="1"/>
</dbReference>
<feature type="binding site" evidence="3">
    <location>
        <position position="350"/>
    </location>
    <ligand>
        <name>Mg(2+)</name>
        <dbReference type="ChEBI" id="CHEBI:18420"/>
        <note>structural</note>
    </ligand>
</feature>
<feature type="site" description="Important for substrate specificity" evidence="3">
    <location>
        <position position="319"/>
    </location>
</feature>
<accession>A0A243RJV2</accession>
<dbReference type="GO" id="GO:0006212">
    <property type="term" value="P:uracil catabolic process"/>
    <property type="evidence" value="ECO:0007669"/>
    <property type="project" value="UniProtKB-UniRule"/>
</dbReference>
<comment type="caution">
    <text evidence="4">The sequence shown here is derived from an EMBL/GenBank/DDBJ whole genome shotgun (WGS) entry which is preliminary data.</text>
</comment>
<feature type="active site" evidence="3">
    <location>
        <position position="157"/>
    </location>
</feature>
<keyword evidence="5" id="KW-1185">Reference proteome</keyword>
<comment type="similarity">
    <text evidence="1 3">Belongs to the cyclic amide hydrolase (CyAH) family.</text>
</comment>
<feature type="binding site" evidence="3">
    <location>
        <position position="349"/>
    </location>
    <ligand>
        <name>Mg(2+)</name>
        <dbReference type="ChEBI" id="CHEBI:18420"/>
        <note>structural</note>
    </ligand>
</feature>
<feature type="region of interest" description="RU A" evidence="3">
    <location>
        <begin position="1"/>
        <end position="100"/>
    </location>
</feature>
<comment type="domain">
    <text evidence="3">The monomer structure is formed from three repeating units (RUs) that share the same structure as one another. The monomer and the active site possess nearly threefold rotational symmetry, to the extent that the active site possesses three potential Ser-Lys catalytic dyads, but one of the 3 active site surfaces varies in composition suggesting it is involved in confering substrate specificity.</text>
</comment>
<feature type="binding site" evidence="3">
    <location>
        <position position="345"/>
    </location>
    <ligand>
        <name>Mg(2+)</name>
        <dbReference type="ChEBI" id="CHEBI:18420"/>
        <note>structural</note>
    </ligand>
</feature>
<feature type="binding site" evidence="3">
    <location>
        <begin position="80"/>
        <end position="81"/>
    </location>
    <ligand>
        <name>substrate</name>
    </ligand>
</feature>
<comment type="subunit">
    <text evidence="3">Homotetramer.</text>
</comment>
<protein>
    <recommendedName>
        <fullName evidence="3">Barbiturase</fullName>
        <ecNumber evidence="3">3.5.2.1</ecNumber>
    </recommendedName>
    <alternativeName>
        <fullName evidence="3">Barbituric acid hydrolase</fullName>
        <shortName evidence="3">BAH</shortName>
    </alternativeName>
</protein>
<dbReference type="GO" id="GO:0047694">
    <property type="term" value="F:barbiturase activity"/>
    <property type="evidence" value="ECO:0007669"/>
    <property type="project" value="UniProtKB-UniRule"/>
</dbReference>
<dbReference type="RefSeq" id="WP_086574497.1">
    <property type="nucleotide sequence ID" value="NZ_NGFP01000087.1"/>
</dbReference>
<feature type="binding site" evidence="3">
    <location>
        <position position="189"/>
    </location>
    <ligand>
        <name>substrate</name>
    </ligand>
</feature>
<comment type="caution">
    <text evidence="3">Lacks conserved residue(s) required for the propagation of feature annotation.</text>
</comment>
<evidence type="ECO:0000313" key="4">
    <source>
        <dbReference type="EMBL" id="OUC95173.1"/>
    </source>
</evidence>
<feature type="binding site" evidence="3">
    <location>
        <position position="296"/>
    </location>
    <ligand>
        <name>Mg(2+)</name>
        <dbReference type="ChEBI" id="CHEBI:18420"/>
        <note>structural</note>
    </ligand>
</feature>
<feature type="binding site" evidence="3">
    <location>
        <position position="323"/>
    </location>
    <ligand>
        <name>substrate</name>
    </ligand>
</feature>
<keyword evidence="3" id="KW-0460">Magnesium</keyword>
<feature type="binding site" evidence="3">
    <location>
        <position position="53"/>
    </location>
    <ligand>
        <name>substrate</name>
    </ligand>
</feature>
<dbReference type="InterPro" id="IPR014086">
    <property type="entry name" value="AtzD/Barbiturase"/>
</dbReference>
<evidence type="ECO:0000313" key="5">
    <source>
        <dbReference type="Proteomes" id="UP000194761"/>
    </source>
</evidence>
<feature type="binding site" evidence="3">
    <location>
        <position position="348"/>
    </location>
    <ligand>
        <name>Mg(2+)</name>
        <dbReference type="ChEBI" id="CHEBI:18420"/>
        <note>structural</note>
    </ligand>
</feature>
<dbReference type="UniPathway" id="UPA00582">
    <property type="reaction ID" value="UER00644"/>
</dbReference>
<feature type="region of interest" description="RU C" evidence="3">
    <location>
        <begin position="248"/>
        <end position="363"/>
    </location>
</feature>
<dbReference type="Gene3D" id="3.30.1330.170">
    <property type="entry name" value="Cyanuric acid hydrolase/Barbiturase, RU A"/>
    <property type="match status" value="1"/>
</dbReference>
<evidence type="ECO:0000256" key="1">
    <source>
        <dbReference type="ARBA" id="ARBA00010947"/>
    </source>
</evidence>
<name>A0A243RJV2_9ACTN</name>
<dbReference type="EMBL" id="NGFP01000087">
    <property type="protein sequence ID" value="OUC95173.1"/>
    <property type="molecule type" value="Genomic_DNA"/>
</dbReference>
<feature type="binding site" evidence="3">
    <location>
        <position position="353"/>
    </location>
    <ligand>
        <name>Mg(2+)</name>
        <dbReference type="ChEBI" id="CHEBI:18420"/>
        <note>structural</note>
    </ligand>
</feature>
<dbReference type="NCBIfam" id="TIGR02714">
    <property type="entry name" value="amido_AtzD_TrzD"/>
    <property type="match status" value="1"/>
</dbReference>
<reference evidence="4 5" key="1">
    <citation type="submission" date="2017-05" db="EMBL/GenBank/DDBJ databases">
        <title>Biotechnological potential of actinobacteria isolated from South African environments.</title>
        <authorList>
            <person name="Le Roes-Hill M."/>
            <person name="Prins A."/>
            <person name="Durrell K.A."/>
        </authorList>
    </citation>
    <scope>NUCLEOTIDE SEQUENCE [LARGE SCALE GENOMIC DNA]</scope>
    <source>
        <strain evidence="4">M26</strain>
    </source>
</reference>
<sequence>MPEPIEVRKVAIESVTDASGLTRLIDDGVIEAHRVLAVIGKTEGNGGVNDYTRILADRAFREVLAAKGHPSPESVPLVWSGGTDGVLSPHATVFATTADAEPGDEPRVSVGIAMSDVILPEDIGRPAMVEKVAAGVREAMKTAGIDDPADVHYVQTKTPLLTLATINDAKSRGKDVVIEDTGPSMDISNSTTALGVAVALGEIEMPTADQIHRDLSLYSSVASCSSGVELDRAQIVVVGNVRGIGGRYRIGHSVMKDALDADGIWEAIRSSGIDLPDRPHPSDLGDRLVNVFMKCEADPSGSVRGRRNIMLDDSDVHWHRQIKATVGGVAASVTGDPAVFVSVAAVHQGPSGGGPVAAIADLG</sequence>
<dbReference type="Gene3D" id="3.30.1330.160">
    <property type="entry name" value="Cyanuric acid hydrolase/Barbituras, RU C"/>
    <property type="match status" value="1"/>
</dbReference>
<comment type="pathway">
    <text evidence="3">Pyrimidine metabolism; uracil degradation via oxidative pathway; malonate and urea from uracil: step 2/3.</text>
</comment>
<comment type="activity regulation">
    <text evidence="3">Inhibited by cyanuric acid.</text>
</comment>